<keyword evidence="2" id="KW-1133">Transmembrane helix</keyword>
<dbReference type="PANTHER" id="PTHR31876:SF26">
    <property type="entry name" value="PROTEIN LIKE COV 2"/>
    <property type="match status" value="1"/>
</dbReference>
<name>A0A4R2BAY0_9BACI</name>
<organism evidence="3 4">
    <name type="scientific">Mesobacillus foraminis</name>
    <dbReference type="NCBI Taxonomy" id="279826"/>
    <lineage>
        <taxon>Bacteria</taxon>
        <taxon>Bacillati</taxon>
        <taxon>Bacillota</taxon>
        <taxon>Bacilli</taxon>
        <taxon>Bacillales</taxon>
        <taxon>Bacillaceae</taxon>
        <taxon>Mesobacillus</taxon>
    </lineage>
</organism>
<evidence type="ECO:0000313" key="4">
    <source>
        <dbReference type="Proteomes" id="UP000295689"/>
    </source>
</evidence>
<evidence type="ECO:0000256" key="1">
    <source>
        <dbReference type="SAM" id="MobiDB-lite"/>
    </source>
</evidence>
<comment type="caution">
    <text evidence="3">The sequence shown here is derived from an EMBL/GenBank/DDBJ whole genome shotgun (WGS) entry which is preliminary data.</text>
</comment>
<feature type="transmembrane region" description="Helical" evidence="2">
    <location>
        <begin position="12"/>
        <end position="32"/>
    </location>
</feature>
<evidence type="ECO:0000256" key="2">
    <source>
        <dbReference type="SAM" id="Phobius"/>
    </source>
</evidence>
<keyword evidence="2" id="KW-0472">Membrane</keyword>
<dbReference type="Pfam" id="PF04367">
    <property type="entry name" value="DUF502"/>
    <property type="match status" value="1"/>
</dbReference>
<evidence type="ECO:0000313" key="3">
    <source>
        <dbReference type="EMBL" id="TCN23152.1"/>
    </source>
</evidence>
<gene>
    <name evidence="3" type="ORF">EV146_109312</name>
</gene>
<protein>
    <submittedName>
        <fullName evidence="3">Putative membrane protein</fullName>
    </submittedName>
</protein>
<feature type="region of interest" description="Disordered" evidence="1">
    <location>
        <begin position="189"/>
        <end position="209"/>
    </location>
</feature>
<dbReference type="RefSeq" id="WP_132009139.1">
    <property type="nucleotide sequence ID" value="NZ_JABUHM010000008.1"/>
</dbReference>
<dbReference type="Proteomes" id="UP000295689">
    <property type="component" value="Unassembled WGS sequence"/>
</dbReference>
<feature type="transmembrane region" description="Helical" evidence="2">
    <location>
        <begin position="52"/>
        <end position="77"/>
    </location>
</feature>
<keyword evidence="4" id="KW-1185">Reference proteome</keyword>
<sequence length="209" mass="23181">MKRFIKNFINGILTIVPIILVIYVIYKTFMFLDGILGNLLKPYFKDDYIPGIGLLTTIVLITALGWMSTQFITGSIIKIIDRLLEKIPIVKTVYSVIKDTVGSFLGDKKSFSKVVLVTLPGTEIKSMGFITTENLDSFYSPLKDHAAVYIPQTFQVAGFTFLIPKEQVEVIDIPPEEAMKFILSGGMTSANSSKTARETGGRNRASLVD</sequence>
<keyword evidence="2" id="KW-0812">Transmembrane</keyword>
<dbReference type="InterPro" id="IPR007462">
    <property type="entry name" value="COV1-like"/>
</dbReference>
<accession>A0A4R2BAY0</accession>
<dbReference type="AlphaFoldDB" id="A0A4R2BAY0"/>
<dbReference type="EMBL" id="SLVV01000009">
    <property type="protein sequence ID" value="TCN23152.1"/>
    <property type="molecule type" value="Genomic_DNA"/>
</dbReference>
<proteinExistence type="predicted"/>
<dbReference type="PANTHER" id="PTHR31876">
    <property type="entry name" value="COV-LIKE PROTEIN 1"/>
    <property type="match status" value="1"/>
</dbReference>
<reference evidence="3 4" key="1">
    <citation type="journal article" date="2015" name="Stand. Genomic Sci.">
        <title>Genomic Encyclopedia of Bacterial and Archaeal Type Strains, Phase III: the genomes of soil and plant-associated and newly described type strains.</title>
        <authorList>
            <person name="Whitman W.B."/>
            <person name="Woyke T."/>
            <person name="Klenk H.P."/>
            <person name="Zhou Y."/>
            <person name="Lilburn T.G."/>
            <person name="Beck B.J."/>
            <person name="De Vos P."/>
            <person name="Vandamme P."/>
            <person name="Eisen J.A."/>
            <person name="Garrity G."/>
            <person name="Hugenholtz P."/>
            <person name="Kyrpides N.C."/>
        </authorList>
    </citation>
    <scope>NUCLEOTIDE SEQUENCE [LARGE SCALE GENOMIC DNA]</scope>
    <source>
        <strain evidence="3 4">CV53</strain>
    </source>
</reference>